<dbReference type="Gene3D" id="1.10.1740.10">
    <property type="match status" value="1"/>
</dbReference>
<keyword evidence="3" id="KW-0731">Sigma factor</keyword>
<accession>A0A4Q7KWF2</accession>
<keyword evidence="9" id="KW-1185">Reference proteome</keyword>
<keyword evidence="5" id="KW-0804">Transcription</keyword>
<dbReference type="GO" id="GO:0003677">
    <property type="term" value="F:DNA binding"/>
    <property type="evidence" value="ECO:0007669"/>
    <property type="project" value="UniProtKB-KW"/>
</dbReference>
<dbReference type="InterPro" id="IPR039425">
    <property type="entry name" value="RNA_pol_sigma-70-like"/>
</dbReference>
<dbReference type="SUPFAM" id="SSF88946">
    <property type="entry name" value="Sigma2 domain of RNA polymerase sigma factors"/>
    <property type="match status" value="1"/>
</dbReference>
<evidence type="ECO:0000259" key="6">
    <source>
        <dbReference type="Pfam" id="PF04542"/>
    </source>
</evidence>
<dbReference type="InterPro" id="IPR014325">
    <property type="entry name" value="RNA_pol_sigma-E_actinobac"/>
</dbReference>
<evidence type="ECO:0000259" key="7">
    <source>
        <dbReference type="Pfam" id="PF08281"/>
    </source>
</evidence>
<dbReference type="NCBIfam" id="TIGR02937">
    <property type="entry name" value="sigma70-ECF"/>
    <property type="match status" value="1"/>
</dbReference>
<dbReference type="InterPro" id="IPR014284">
    <property type="entry name" value="RNA_pol_sigma-70_dom"/>
</dbReference>
<dbReference type="GO" id="GO:0006352">
    <property type="term" value="P:DNA-templated transcription initiation"/>
    <property type="evidence" value="ECO:0007669"/>
    <property type="project" value="InterPro"/>
</dbReference>
<evidence type="ECO:0000313" key="9">
    <source>
        <dbReference type="Proteomes" id="UP000294257"/>
    </source>
</evidence>
<dbReference type="PANTHER" id="PTHR43133">
    <property type="entry name" value="RNA POLYMERASE ECF-TYPE SIGMA FACTO"/>
    <property type="match status" value="1"/>
</dbReference>
<dbReference type="Proteomes" id="UP000294257">
    <property type="component" value="Unassembled WGS sequence"/>
</dbReference>
<dbReference type="InterPro" id="IPR013249">
    <property type="entry name" value="RNA_pol_sigma70_r4_t2"/>
</dbReference>
<organism evidence="8 9">
    <name type="scientific">Herbihabitans rhizosphaerae</name>
    <dbReference type="NCBI Taxonomy" id="1872711"/>
    <lineage>
        <taxon>Bacteria</taxon>
        <taxon>Bacillati</taxon>
        <taxon>Actinomycetota</taxon>
        <taxon>Actinomycetes</taxon>
        <taxon>Pseudonocardiales</taxon>
        <taxon>Pseudonocardiaceae</taxon>
        <taxon>Herbihabitans</taxon>
    </lineage>
</organism>
<dbReference type="SUPFAM" id="SSF88659">
    <property type="entry name" value="Sigma3 and sigma4 domains of RNA polymerase sigma factors"/>
    <property type="match status" value="1"/>
</dbReference>
<dbReference type="AlphaFoldDB" id="A0A4Q7KWF2"/>
<dbReference type="GO" id="GO:0016987">
    <property type="term" value="F:sigma factor activity"/>
    <property type="evidence" value="ECO:0007669"/>
    <property type="project" value="UniProtKB-KW"/>
</dbReference>
<comment type="similarity">
    <text evidence="1">Belongs to the sigma-70 factor family. ECF subfamily.</text>
</comment>
<dbReference type="EMBL" id="SGWQ01000003">
    <property type="protein sequence ID" value="RZS41398.1"/>
    <property type="molecule type" value="Genomic_DNA"/>
</dbReference>
<evidence type="ECO:0000256" key="5">
    <source>
        <dbReference type="ARBA" id="ARBA00023163"/>
    </source>
</evidence>
<evidence type="ECO:0000256" key="2">
    <source>
        <dbReference type="ARBA" id="ARBA00023015"/>
    </source>
</evidence>
<feature type="domain" description="RNA polymerase sigma factor 70 region 4 type 2" evidence="7">
    <location>
        <begin position="110"/>
        <end position="161"/>
    </location>
</feature>
<dbReference type="Pfam" id="PF04542">
    <property type="entry name" value="Sigma70_r2"/>
    <property type="match status" value="1"/>
</dbReference>
<keyword evidence="2" id="KW-0805">Transcription regulation</keyword>
<dbReference type="CDD" id="cd06171">
    <property type="entry name" value="Sigma70_r4"/>
    <property type="match status" value="1"/>
</dbReference>
<evidence type="ECO:0000256" key="1">
    <source>
        <dbReference type="ARBA" id="ARBA00010641"/>
    </source>
</evidence>
<proteinExistence type="inferred from homology"/>
<dbReference type="OrthoDB" id="3783006at2"/>
<keyword evidence="4" id="KW-0238">DNA-binding</keyword>
<dbReference type="NCBIfam" id="TIGR02983">
    <property type="entry name" value="SigE-fam_strep"/>
    <property type="match status" value="1"/>
</dbReference>
<dbReference type="InterPro" id="IPR013325">
    <property type="entry name" value="RNA_pol_sigma_r2"/>
</dbReference>
<evidence type="ECO:0000256" key="3">
    <source>
        <dbReference type="ARBA" id="ARBA00023082"/>
    </source>
</evidence>
<evidence type="ECO:0000313" key="8">
    <source>
        <dbReference type="EMBL" id="RZS41398.1"/>
    </source>
</evidence>
<feature type="domain" description="RNA polymerase sigma-70 region 2" evidence="6">
    <location>
        <begin position="19"/>
        <end position="79"/>
    </location>
</feature>
<dbReference type="InterPro" id="IPR036388">
    <property type="entry name" value="WH-like_DNA-bd_sf"/>
</dbReference>
<dbReference type="InterPro" id="IPR013324">
    <property type="entry name" value="RNA_pol_sigma_r3/r4-like"/>
</dbReference>
<gene>
    <name evidence="8" type="ORF">EV193_103721</name>
</gene>
<comment type="caution">
    <text evidence="8">The sequence shown here is derived from an EMBL/GenBank/DDBJ whole genome shotgun (WGS) entry which is preliminary data.</text>
</comment>
<reference evidence="8 9" key="1">
    <citation type="submission" date="2019-02" db="EMBL/GenBank/DDBJ databases">
        <title>Genomic Encyclopedia of Type Strains, Phase IV (KMG-IV): sequencing the most valuable type-strain genomes for metagenomic binning, comparative biology and taxonomic classification.</title>
        <authorList>
            <person name="Goeker M."/>
        </authorList>
    </citation>
    <scope>NUCLEOTIDE SEQUENCE [LARGE SCALE GENOMIC DNA]</scope>
    <source>
        <strain evidence="8 9">DSM 101727</strain>
    </source>
</reference>
<dbReference type="PANTHER" id="PTHR43133:SF50">
    <property type="entry name" value="ECF RNA POLYMERASE SIGMA FACTOR SIGM"/>
    <property type="match status" value="1"/>
</dbReference>
<protein>
    <submittedName>
        <fullName evidence="8">RNA polymerase sigma-70 factor (Sigma-E family)</fullName>
    </submittedName>
</protein>
<dbReference type="RefSeq" id="WP_130344316.1">
    <property type="nucleotide sequence ID" value="NZ_SGWQ01000003.1"/>
</dbReference>
<dbReference type="Gene3D" id="1.10.10.10">
    <property type="entry name" value="Winged helix-like DNA-binding domain superfamily/Winged helix DNA-binding domain"/>
    <property type="match status" value="1"/>
</dbReference>
<dbReference type="Pfam" id="PF08281">
    <property type="entry name" value="Sigma70_r4_2"/>
    <property type="match status" value="1"/>
</dbReference>
<evidence type="ECO:0000256" key="4">
    <source>
        <dbReference type="ARBA" id="ARBA00023125"/>
    </source>
</evidence>
<sequence>MDSADEESYKAFASTNALSLRRCAYLFCGDWHLAEDLMQAALIKIYRAWPKMKHRHAVGAYARTVLLRTWMDERRRPWRRSETQHADVPDIEQVGADPADAAGRAWTRDTVHRALLILPARQRAALVLRYFEELSVAETAEVMRCSEGNVKSQTARGLASLRKAVGAIAPRSGPNSLGTVTL</sequence>
<dbReference type="InterPro" id="IPR007627">
    <property type="entry name" value="RNA_pol_sigma70_r2"/>
</dbReference>
<name>A0A4Q7KWF2_9PSEU</name>